<feature type="compositionally biased region" description="Polar residues" evidence="1">
    <location>
        <begin position="166"/>
        <end position="191"/>
    </location>
</feature>
<evidence type="ECO:0000313" key="3">
    <source>
        <dbReference type="EMBL" id="KLE11029.1"/>
    </source>
</evidence>
<evidence type="ECO:0000256" key="1">
    <source>
        <dbReference type="SAM" id="MobiDB-lite"/>
    </source>
</evidence>
<name>A0A0G9KWP9_9BACT</name>
<protein>
    <recommendedName>
        <fullName evidence="2">UPF0323 domain-containing protein</fullName>
    </recommendedName>
</protein>
<feature type="region of interest" description="Disordered" evidence="1">
    <location>
        <begin position="163"/>
        <end position="213"/>
    </location>
</feature>
<dbReference type="NCBIfam" id="NF003146">
    <property type="entry name" value="PRK04081.1"/>
    <property type="match status" value="1"/>
</dbReference>
<dbReference type="Pfam" id="PF26303">
    <property type="entry name" value="UPF0323"/>
    <property type="match status" value="1"/>
</dbReference>
<feature type="compositionally biased region" description="Low complexity" evidence="1">
    <location>
        <begin position="199"/>
        <end position="213"/>
    </location>
</feature>
<evidence type="ECO:0000313" key="4">
    <source>
        <dbReference type="Proteomes" id="UP000035154"/>
    </source>
</evidence>
<feature type="domain" description="UPF0323" evidence="2">
    <location>
        <begin position="56"/>
        <end position="180"/>
    </location>
</feature>
<dbReference type="Proteomes" id="UP000035154">
    <property type="component" value="Unassembled WGS sequence"/>
</dbReference>
<dbReference type="InterPro" id="IPR059092">
    <property type="entry name" value="UPF0323_dom"/>
</dbReference>
<proteinExistence type="predicted"/>
<dbReference type="PROSITE" id="PS51257">
    <property type="entry name" value="PROKAR_LIPOPROTEIN"/>
    <property type="match status" value="1"/>
</dbReference>
<comment type="caution">
    <text evidence="3">The sequence shown here is derived from an EMBL/GenBank/DDBJ whole genome shotgun (WGS) entry which is preliminary data.</text>
</comment>
<sequence length="213" mass="22433">MKKKNHIKKISDYAMVGGLGSLLVVGLVGCGDNSSNNQQQNQNNSTFTNASQQQGAFVVVEQSADGQYKIADEFPASKTTIVLRTPDGNERILSQEEIDKLVKEEEAKIDAGTSPLTNPEAQLSSGGMGLGGVLLSSIAGAMIGSWLGNKLFNNQNFQNQKAAQYKSPQTYSKSQSSFNKPAATTNSSTGAKKTGFFGGNSSSNTTNSSSFGS</sequence>
<gene>
    <name evidence="3" type="ORF">AF80_02530</name>
</gene>
<dbReference type="AlphaFoldDB" id="A0A0G9KWP9"/>
<dbReference type="EMBL" id="JAIW01000016">
    <property type="protein sequence ID" value="KLE11029.1"/>
    <property type="molecule type" value="Genomic_DNA"/>
</dbReference>
<organism evidence="3 4">
    <name type="scientific">Aliarcobacter butzleri L355</name>
    <dbReference type="NCBI Taxonomy" id="1447263"/>
    <lineage>
        <taxon>Bacteria</taxon>
        <taxon>Pseudomonadati</taxon>
        <taxon>Campylobacterota</taxon>
        <taxon>Epsilonproteobacteria</taxon>
        <taxon>Campylobacterales</taxon>
        <taxon>Arcobacteraceae</taxon>
        <taxon>Aliarcobacter</taxon>
    </lineage>
</organism>
<evidence type="ECO:0000259" key="2">
    <source>
        <dbReference type="Pfam" id="PF26303"/>
    </source>
</evidence>
<dbReference type="PATRIC" id="fig|1447263.3.peg.490"/>
<dbReference type="RefSeq" id="WP_020847854.1">
    <property type="nucleotide sequence ID" value="NZ_JAIW01000016.1"/>
</dbReference>
<reference evidence="3 4" key="1">
    <citation type="submission" date="2014-01" db="EMBL/GenBank/DDBJ databases">
        <title>Development of a Comparative Genomic Fingerprinting Assay for High Resolution Genotyping of Arcobacter butzleri.</title>
        <authorList>
            <person name="Webb A.L."/>
            <person name="Inglis G.D."/>
            <person name="Kruczkiewicz P."/>
            <person name="Selinger L.B."/>
            <person name="Taboada E.N."/>
        </authorList>
    </citation>
    <scope>NUCLEOTIDE SEQUENCE [LARGE SCALE GENOMIC DNA]</scope>
    <source>
        <strain evidence="3 4">L355</strain>
    </source>
</reference>
<accession>A0A0G9KWP9</accession>